<dbReference type="SUPFAM" id="SSF54001">
    <property type="entry name" value="Cysteine proteinases"/>
    <property type="match status" value="1"/>
</dbReference>
<feature type="compositionally biased region" description="Low complexity" evidence="3">
    <location>
        <begin position="1013"/>
        <end position="1026"/>
    </location>
</feature>
<dbReference type="Gene3D" id="3.90.70.10">
    <property type="entry name" value="Cysteine proteinases"/>
    <property type="match status" value="2"/>
</dbReference>
<dbReference type="STRING" id="10195.A0A3M7RIN5"/>
<dbReference type="OrthoDB" id="292964at2759"/>
<dbReference type="PANTHER" id="PTHR21646:SF14">
    <property type="entry name" value="FI05488P"/>
    <property type="match status" value="1"/>
</dbReference>
<feature type="compositionally biased region" description="Low complexity" evidence="3">
    <location>
        <begin position="12"/>
        <end position="33"/>
    </location>
</feature>
<feature type="domain" description="USP" evidence="4">
    <location>
        <begin position="230"/>
        <end position="897"/>
    </location>
</feature>
<keyword evidence="6" id="KW-1185">Reference proteome</keyword>
<evidence type="ECO:0000259" key="4">
    <source>
        <dbReference type="PROSITE" id="PS50235"/>
    </source>
</evidence>
<dbReference type="AlphaFoldDB" id="A0A3M7RIN5"/>
<dbReference type="PROSITE" id="PS50235">
    <property type="entry name" value="USP_3"/>
    <property type="match status" value="1"/>
</dbReference>
<comment type="caution">
    <text evidence="5">The sequence shown here is derived from an EMBL/GenBank/DDBJ whole genome shotgun (WGS) entry which is preliminary data.</text>
</comment>
<dbReference type="GO" id="GO:0004843">
    <property type="term" value="F:cysteine-type deubiquitinase activity"/>
    <property type="evidence" value="ECO:0007669"/>
    <property type="project" value="UniProtKB-EC"/>
</dbReference>
<gene>
    <name evidence="5" type="ORF">BpHYR1_033056</name>
</gene>
<dbReference type="PANTHER" id="PTHR21646">
    <property type="entry name" value="UBIQUITIN CARBOXYL-TERMINAL HYDROLASE"/>
    <property type="match status" value="1"/>
</dbReference>
<keyword evidence="5" id="KW-0378">Hydrolase</keyword>
<dbReference type="PROSITE" id="PS00972">
    <property type="entry name" value="USP_1"/>
    <property type="match status" value="1"/>
</dbReference>
<evidence type="ECO:0000256" key="3">
    <source>
        <dbReference type="SAM" id="MobiDB-lite"/>
    </source>
</evidence>
<evidence type="ECO:0000313" key="6">
    <source>
        <dbReference type="Proteomes" id="UP000276133"/>
    </source>
</evidence>
<dbReference type="InterPro" id="IPR028889">
    <property type="entry name" value="USP"/>
</dbReference>
<organism evidence="5 6">
    <name type="scientific">Brachionus plicatilis</name>
    <name type="common">Marine rotifer</name>
    <name type="synonym">Brachionus muelleri</name>
    <dbReference type="NCBI Taxonomy" id="10195"/>
    <lineage>
        <taxon>Eukaryota</taxon>
        <taxon>Metazoa</taxon>
        <taxon>Spiralia</taxon>
        <taxon>Gnathifera</taxon>
        <taxon>Rotifera</taxon>
        <taxon>Eurotatoria</taxon>
        <taxon>Monogononta</taxon>
        <taxon>Pseudotrocha</taxon>
        <taxon>Ploima</taxon>
        <taxon>Brachionidae</taxon>
        <taxon>Brachionus</taxon>
    </lineage>
</organism>
<dbReference type="InterPro" id="IPR050185">
    <property type="entry name" value="Ub_carboxyl-term_hydrolase"/>
</dbReference>
<name>A0A3M7RIN5_BRAPC</name>
<feature type="region of interest" description="Disordered" evidence="3">
    <location>
        <begin position="1"/>
        <end position="36"/>
    </location>
</feature>
<evidence type="ECO:0000256" key="2">
    <source>
        <dbReference type="ARBA" id="ARBA00012759"/>
    </source>
</evidence>
<sequence>MFLNGPGLYKKNNPNDSDNSSSHTSSPSSSSSHRSQKICLQKEFQNKDACDSVAKSLLTIDEIGSFKSHTIRSATLRNRTALTNHLNQSLDSAARINPKLFGRIEPVEEPVHSSCTQFLDILLTEPQLTPSPSSSSSPPSPLSSSSSSINFRSLPIRKRLKKSLSIKSTSSTIQYGVKILNRVFAKNARTSEPSESTERVSLSEQKMLVRPSTDLFLPSRKIRKLIPFNNGIKNHGNTCFMNCVLQSLFHSMPFVHFFFTEYEKTRRLVEQQGLKSWTNKQLSPFILSEHMQRMLKSLWQNAYDPLYSHELKQLIGFLNPTFAGVEQNDSHEFCIWLLDRLSQELTVHLGAQPASTSYIDKLFRIEFKSTVTCSKCNYKSSKLETDMMLSLPLPQASDVRRDNNRVSRCLLYTYLIVSSEKTLRSLLAEAESPYENVKSKFYIDQESDRCYKIPSIVHLVVENLLSKSNGSFGHLVRSKINPTFRDLRLFLARSLNLSPKSLLLVQMAKIERLVRDSDQIRDVLYSSLANSSIPRLYVYEMAEDKKPTKPVVPVIDLLCFNVYETETNPNACYSLPFLVKINRDCSYMQLSQQVINAQSKFLKTNKLEKFKNILDKLFAIYLVTGDDTQPYRISPSDELPLYIESVETALNNTIKSCDVAEHIRILIKWKSYEDISYCIREQNYTQIDYDLSKKLVAYDPAEYDLHFSDSVKQDEKSIISLETCFDMFTQCEELSDDNSWTCTKCKKQTNAYKKLNISSLPPILIIHLKRFFYQSRTSNSKLTTPVWFPVSKLDMSKYVIAEELNDTYLSNTSSTDSQYIYDLYAVCNHKGRDMANGHYTAYCKNSFDLKWYCFDDANCIPMSDLNPQLTSPFWKIYNNGSENICTENAYILFYKKRGCMENEKWWLTYVDRSLLDYDEYDYFVHHYDLIESKQSQEQDKNQKLFCRANFQSIYGTIKPRLESRDQVANSPTNYSYEISVNYYDETKRPRRVTNKYQALCDSLNSSPNKLNHSNSPSTASSSSKDYANSTILNRTVGSSHHLDELNLTKKISTMDLSDDYLKLPNDNEFIYNMSPSSNVYYPQSDFLTQSKLDDQTNKYVTTVKRSVNSNPSADRYRNPNSIETTI</sequence>
<dbReference type="Proteomes" id="UP000276133">
    <property type="component" value="Unassembled WGS sequence"/>
</dbReference>
<feature type="compositionally biased region" description="Low complexity" evidence="3">
    <location>
        <begin position="130"/>
        <end position="148"/>
    </location>
</feature>
<proteinExistence type="predicted"/>
<evidence type="ECO:0000313" key="5">
    <source>
        <dbReference type="EMBL" id="RNA23257.1"/>
    </source>
</evidence>
<reference evidence="5 6" key="1">
    <citation type="journal article" date="2018" name="Sci. Rep.">
        <title>Genomic signatures of local adaptation to the degree of environmental predictability in rotifers.</title>
        <authorList>
            <person name="Franch-Gras L."/>
            <person name="Hahn C."/>
            <person name="Garcia-Roger E.M."/>
            <person name="Carmona M.J."/>
            <person name="Serra M."/>
            <person name="Gomez A."/>
        </authorList>
    </citation>
    <scope>NUCLEOTIDE SEQUENCE [LARGE SCALE GENOMIC DNA]</scope>
    <source>
        <strain evidence="5">HYR1</strain>
    </source>
</reference>
<dbReference type="GO" id="GO:0016579">
    <property type="term" value="P:protein deubiquitination"/>
    <property type="evidence" value="ECO:0007669"/>
    <property type="project" value="InterPro"/>
</dbReference>
<dbReference type="InterPro" id="IPR038765">
    <property type="entry name" value="Papain-like_cys_pep_sf"/>
</dbReference>
<feature type="region of interest" description="Disordered" evidence="3">
    <location>
        <begin position="1003"/>
        <end position="1026"/>
    </location>
</feature>
<dbReference type="PROSITE" id="PS00973">
    <property type="entry name" value="USP_2"/>
    <property type="match status" value="1"/>
</dbReference>
<protein>
    <recommendedName>
        <fullName evidence="2">ubiquitinyl hydrolase 1</fullName>
        <ecNumber evidence="2">3.4.19.12</ecNumber>
    </recommendedName>
</protein>
<dbReference type="Pfam" id="PF00443">
    <property type="entry name" value="UCH"/>
    <property type="match status" value="1"/>
</dbReference>
<evidence type="ECO:0000256" key="1">
    <source>
        <dbReference type="ARBA" id="ARBA00000707"/>
    </source>
</evidence>
<dbReference type="InterPro" id="IPR018200">
    <property type="entry name" value="USP_CS"/>
</dbReference>
<feature type="region of interest" description="Disordered" evidence="3">
    <location>
        <begin position="128"/>
        <end position="149"/>
    </location>
</feature>
<comment type="catalytic activity">
    <reaction evidence="1">
        <text>Thiol-dependent hydrolysis of ester, thioester, amide, peptide and isopeptide bonds formed by the C-terminal Gly of ubiquitin (a 76-residue protein attached to proteins as an intracellular targeting signal).</text>
        <dbReference type="EC" id="3.4.19.12"/>
    </reaction>
</comment>
<dbReference type="EC" id="3.4.19.12" evidence="2"/>
<dbReference type="EMBL" id="REGN01003317">
    <property type="protein sequence ID" value="RNA23257.1"/>
    <property type="molecule type" value="Genomic_DNA"/>
</dbReference>
<feature type="compositionally biased region" description="Polar residues" evidence="3">
    <location>
        <begin position="1003"/>
        <end position="1012"/>
    </location>
</feature>
<accession>A0A3M7RIN5</accession>
<dbReference type="InterPro" id="IPR001394">
    <property type="entry name" value="Peptidase_C19_UCH"/>
</dbReference>